<dbReference type="AlphaFoldDB" id="A0A2I1H1T8"/>
<proteinExistence type="predicted"/>
<comment type="caution">
    <text evidence="1">The sequence shown here is derived from an EMBL/GenBank/DDBJ whole genome shotgun (WGS) entry which is preliminary data.</text>
</comment>
<gene>
    <name evidence="1" type="ORF">RhiirA4_425590</name>
</gene>
<evidence type="ECO:0000313" key="2">
    <source>
        <dbReference type="Proteomes" id="UP000234323"/>
    </source>
</evidence>
<dbReference type="VEuPathDB" id="FungiDB:RhiirFUN_023467"/>
<dbReference type="EMBL" id="LLXI01001278">
    <property type="protein sequence ID" value="PKY52835.1"/>
    <property type="molecule type" value="Genomic_DNA"/>
</dbReference>
<name>A0A2I1H1T8_9GLOM</name>
<evidence type="ECO:0000313" key="1">
    <source>
        <dbReference type="EMBL" id="PKY52835.1"/>
    </source>
</evidence>
<reference evidence="1 2" key="1">
    <citation type="submission" date="2015-10" db="EMBL/GenBank/DDBJ databases">
        <title>Genome analyses suggest a sexual origin of heterokaryosis in a supposedly ancient asexual fungus.</title>
        <authorList>
            <person name="Ropars J."/>
            <person name="Sedzielewska K."/>
            <person name="Noel J."/>
            <person name="Charron P."/>
            <person name="Farinelli L."/>
            <person name="Marton T."/>
            <person name="Kruger M."/>
            <person name="Pelin A."/>
            <person name="Brachmann A."/>
            <person name="Corradi N."/>
        </authorList>
    </citation>
    <scope>NUCLEOTIDE SEQUENCE [LARGE SCALE GENOMIC DNA]</scope>
    <source>
        <strain evidence="1 2">A4</strain>
    </source>
</reference>
<dbReference type="VEuPathDB" id="FungiDB:RhiirA1_475511"/>
<dbReference type="VEuPathDB" id="FungiDB:FUN_004582"/>
<protein>
    <submittedName>
        <fullName evidence="1">Uncharacterized protein</fullName>
    </submittedName>
</protein>
<accession>A0A2I1H1T8</accession>
<dbReference type="VEuPathDB" id="FungiDB:RhiirFUN_002004"/>
<dbReference type="Proteomes" id="UP000234323">
    <property type="component" value="Unassembled WGS sequence"/>
</dbReference>
<sequence length="344" mass="39871">MANTVNAHQKILEDLYQIFPIEVAPIMPPYDEDATMDSKFETLKEAIRRSKRLGDRRLHLVNAFFLGQFLEKKLLFKINVPSETRWIQYDSTISYPLRESFPDISLQFHPNNLIPSRIAVCCSCLKPSTRRYPPKVEPIPDDIQNVPMYNRIYLSPIHLNCSLGRTPNSNPYTNYRHMRGSFGYSRNINAFALYTGTVGAILSNGERNNWYHPSLLNASKWLRENNEFFKPYEYYFNRGTINGPPLIIPTATISEFNENSYRNSTIRNTGPQDIVISGDDFDTEIHNEDYRYERLMAGFMTSDMNETQLPISFSDSSLEALIFPDLFPLGRYHFADIKQSQPDM</sequence>
<organism evidence="1 2">
    <name type="scientific">Rhizophagus irregularis</name>
    <dbReference type="NCBI Taxonomy" id="588596"/>
    <lineage>
        <taxon>Eukaryota</taxon>
        <taxon>Fungi</taxon>
        <taxon>Fungi incertae sedis</taxon>
        <taxon>Mucoromycota</taxon>
        <taxon>Glomeromycotina</taxon>
        <taxon>Glomeromycetes</taxon>
        <taxon>Glomerales</taxon>
        <taxon>Glomeraceae</taxon>
        <taxon>Rhizophagus</taxon>
    </lineage>
</organism>
<dbReference type="VEuPathDB" id="FungiDB:FUN_020905"/>
<keyword evidence="2" id="KW-1185">Reference proteome</keyword>